<protein>
    <submittedName>
        <fullName evidence="9 10">Growth arrest-specific protein 1-like</fullName>
    </submittedName>
</protein>
<evidence type="ECO:0000313" key="10">
    <source>
        <dbReference type="RefSeq" id="XP_017778304.1"/>
    </source>
</evidence>
<organism evidence="8 11">
    <name type="scientific">Nicrophorus vespilloides</name>
    <name type="common">Boreal carrion beetle</name>
    <dbReference type="NCBI Taxonomy" id="110193"/>
    <lineage>
        <taxon>Eukaryota</taxon>
        <taxon>Metazoa</taxon>
        <taxon>Ecdysozoa</taxon>
        <taxon>Arthropoda</taxon>
        <taxon>Hexapoda</taxon>
        <taxon>Insecta</taxon>
        <taxon>Pterygota</taxon>
        <taxon>Neoptera</taxon>
        <taxon>Endopterygota</taxon>
        <taxon>Coleoptera</taxon>
        <taxon>Polyphaga</taxon>
        <taxon>Staphyliniformia</taxon>
        <taxon>Silphidae</taxon>
        <taxon>Nicrophorinae</taxon>
        <taxon>Nicrophorus</taxon>
    </lineage>
</organism>
<evidence type="ECO:0000256" key="2">
    <source>
        <dbReference type="ARBA" id="ARBA00022475"/>
    </source>
</evidence>
<keyword evidence="8" id="KW-1185">Reference proteome</keyword>
<evidence type="ECO:0000256" key="6">
    <source>
        <dbReference type="SAM" id="SignalP"/>
    </source>
</evidence>
<accession>A0ABM1MUR4</accession>
<evidence type="ECO:0000313" key="8">
    <source>
        <dbReference type="Proteomes" id="UP000695000"/>
    </source>
</evidence>
<evidence type="ECO:0000313" key="9">
    <source>
        <dbReference type="RefSeq" id="XP_017778296.1"/>
    </source>
</evidence>
<feature type="domain" description="GDNF/GAS1" evidence="7">
    <location>
        <begin position="115"/>
        <end position="192"/>
    </location>
</feature>
<evidence type="ECO:0000256" key="4">
    <source>
        <dbReference type="ARBA" id="ARBA00023136"/>
    </source>
</evidence>
<evidence type="ECO:0000256" key="3">
    <source>
        <dbReference type="ARBA" id="ARBA00022729"/>
    </source>
</evidence>
<dbReference type="RefSeq" id="XP_017778314.1">
    <property type="nucleotide sequence ID" value="XM_017922825.1"/>
</dbReference>
<dbReference type="RefSeq" id="XP_017778304.1">
    <property type="nucleotide sequence ID" value="XM_017922815.1"/>
</dbReference>
<evidence type="ECO:0000256" key="1">
    <source>
        <dbReference type="ARBA" id="ARBA00004236"/>
    </source>
</evidence>
<dbReference type="PANTHER" id="PTHR16840">
    <property type="entry name" value="GROWTH ARREST-SPECIFIC PROTEIN 1"/>
    <property type="match status" value="1"/>
</dbReference>
<dbReference type="Pfam" id="PF02351">
    <property type="entry name" value="GDNF"/>
    <property type="match status" value="1"/>
</dbReference>
<dbReference type="InterPro" id="IPR016017">
    <property type="entry name" value="GDNF/GAS1"/>
</dbReference>
<evidence type="ECO:0000256" key="5">
    <source>
        <dbReference type="ARBA" id="ARBA00023180"/>
    </source>
</evidence>
<dbReference type="GeneID" id="108563959"/>
<dbReference type="RefSeq" id="XP_017778296.1">
    <property type="nucleotide sequence ID" value="XM_017922807.1"/>
</dbReference>
<sequence length="241" mass="26970">MWWVMMSVTAIVGVAAEVRMPLSCEEARLKCLFRDGCGMALTNYIGGCSSVLNGPADHCPEVCQHSLIALTSTEEGKELMQCQCNDELCEETKRRVEICRPSVMMANRNETVVSCTVAQWICAADSSCSTALSYYNKYCRSMFHGKKCSRRCMNSISILRRQEKAAKLKTCKCDGREDYNCPLIQNNMAKLCFHKKIPEAIIPIGDTETNLIRELQPNISKASSPTPYLCLILILLITTTR</sequence>
<name>A0ABM1MUR4_NICVS</name>
<keyword evidence="5" id="KW-0325">Glycoprotein</keyword>
<feature type="domain" description="GDNF/GAS1" evidence="7">
    <location>
        <begin position="24"/>
        <end position="99"/>
    </location>
</feature>
<comment type="subcellular location">
    <subcellularLocation>
        <location evidence="1">Cell membrane</location>
    </subcellularLocation>
</comment>
<dbReference type="PANTHER" id="PTHR16840:SF3">
    <property type="entry name" value="GROWTH ARREST-SPECIFIC PROTEIN 1"/>
    <property type="match status" value="1"/>
</dbReference>
<keyword evidence="2" id="KW-1003">Cell membrane</keyword>
<feature type="chain" id="PRO_5045022739" evidence="6">
    <location>
        <begin position="17"/>
        <end position="241"/>
    </location>
</feature>
<dbReference type="SMART" id="SM00907">
    <property type="entry name" value="GDNF"/>
    <property type="match status" value="2"/>
</dbReference>
<keyword evidence="3 6" id="KW-0732">Signal</keyword>
<feature type="signal peptide" evidence="6">
    <location>
        <begin position="1"/>
        <end position="16"/>
    </location>
</feature>
<evidence type="ECO:0000259" key="7">
    <source>
        <dbReference type="SMART" id="SM00907"/>
    </source>
</evidence>
<proteinExistence type="predicted"/>
<dbReference type="InterPro" id="IPR039596">
    <property type="entry name" value="GAS1"/>
</dbReference>
<reference evidence="9 10" key="1">
    <citation type="submission" date="2025-05" db="UniProtKB">
        <authorList>
            <consortium name="RefSeq"/>
        </authorList>
    </citation>
    <scope>IDENTIFICATION</scope>
    <source>
        <tissue evidence="9 10">Whole Larva</tissue>
    </source>
</reference>
<keyword evidence="4" id="KW-0472">Membrane</keyword>
<dbReference type="Proteomes" id="UP000695000">
    <property type="component" value="Unplaced"/>
</dbReference>
<evidence type="ECO:0000313" key="11">
    <source>
        <dbReference type="RefSeq" id="XP_017778314.1"/>
    </source>
</evidence>
<gene>
    <name evidence="9 10 11" type="primary">LOC108563959</name>
</gene>